<comment type="cofactor">
    <cofactor evidence="1">
        <name>Mn(2+)</name>
        <dbReference type="ChEBI" id="CHEBI:29035"/>
    </cofactor>
</comment>
<dbReference type="InterPro" id="IPR013815">
    <property type="entry name" value="ATP_grasp_subdomain_1"/>
</dbReference>
<dbReference type="InterPro" id="IPR009720">
    <property type="entry name" value="IMP_biosynth_PurP_C"/>
</dbReference>
<comment type="similarity">
    <text evidence="10">Belongs to the phosphohexose mutase family.</text>
</comment>
<dbReference type="SUPFAM" id="SSF52440">
    <property type="entry name" value="PreATP-grasp domain"/>
    <property type="match status" value="1"/>
</dbReference>
<reference evidence="13 14" key="1">
    <citation type="journal article" date="2016" name="Sci. Rep.">
        <title>Metabolic traits of an uncultured archaeal lineage -MSBL1- from brine pools of the Red Sea.</title>
        <authorList>
            <person name="Mwirichia R."/>
            <person name="Alam I."/>
            <person name="Rashid M."/>
            <person name="Vinu M."/>
            <person name="Ba-Alawi W."/>
            <person name="Anthony Kamau A."/>
            <person name="Kamanda Ngugi D."/>
            <person name="Goker M."/>
            <person name="Klenk H.P."/>
            <person name="Bajic V."/>
            <person name="Stingl U."/>
        </authorList>
    </citation>
    <scope>NUCLEOTIDE SEQUENCE [LARGE SCALE GENOMIC DNA]</scope>
    <source>
        <strain evidence="13">SCGC-AAA261F19</strain>
    </source>
</reference>
<keyword evidence="5 10" id="KW-0547">Nucleotide-binding</keyword>
<dbReference type="Proteomes" id="UP000070565">
    <property type="component" value="Unassembled WGS sequence"/>
</dbReference>
<dbReference type="Gene3D" id="3.40.50.20">
    <property type="match status" value="1"/>
</dbReference>
<evidence type="ECO:0000256" key="7">
    <source>
        <dbReference type="ARBA" id="ARBA00022840"/>
    </source>
</evidence>
<dbReference type="EC" id="6.3.4.23" evidence="10"/>
<evidence type="ECO:0000256" key="5">
    <source>
        <dbReference type="ARBA" id="ARBA00022741"/>
    </source>
</evidence>
<keyword evidence="4" id="KW-0479">Metal-binding</keyword>
<dbReference type="EMBL" id="LHXZ01000058">
    <property type="protein sequence ID" value="KXB02588.1"/>
    <property type="molecule type" value="Genomic_DNA"/>
</dbReference>
<evidence type="ECO:0000256" key="3">
    <source>
        <dbReference type="ARBA" id="ARBA00022598"/>
    </source>
</evidence>
<evidence type="ECO:0000256" key="10">
    <source>
        <dbReference type="HAMAP-Rule" id="MF_01163"/>
    </source>
</evidence>
<evidence type="ECO:0000313" key="13">
    <source>
        <dbReference type="EMBL" id="KXB02588.1"/>
    </source>
</evidence>
<evidence type="ECO:0000256" key="1">
    <source>
        <dbReference type="ARBA" id="ARBA00001936"/>
    </source>
</evidence>
<keyword evidence="7 10" id="KW-0067">ATP-binding</keyword>
<dbReference type="Gene3D" id="3.30.470.20">
    <property type="entry name" value="ATP-grasp fold, B domain"/>
    <property type="match status" value="1"/>
</dbReference>
<comment type="caution">
    <text evidence="13">The sequence shown here is derived from an EMBL/GenBank/DDBJ whole genome shotgun (WGS) entry which is preliminary data.</text>
</comment>
<dbReference type="GO" id="GO:0000287">
    <property type="term" value="F:magnesium ion binding"/>
    <property type="evidence" value="ECO:0007669"/>
    <property type="project" value="InterPro"/>
</dbReference>
<keyword evidence="14" id="KW-1185">Reference proteome</keyword>
<evidence type="ECO:0000256" key="8">
    <source>
        <dbReference type="ARBA" id="ARBA00022842"/>
    </source>
</evidence>
<feature type="binding site" evidence="10">
    <location>
        <position position="96"/>
    </location>
    <ligand>
        <name>5-amino-1-(5-phospho-beta-D-ribosyl)imidazole-4-carboxamide</name>
        <dbReference type="ChEBI" id="CHEBI:58475"/>
    </ligand>
</feature>
<dbReference type="UniPathway" id="UPA00074">
    <property type="reaction ID" value="UER00134"/>
</dbReference>
<gene>
    <name evidence="10" type="primary">purP</name>
    <name evidence="13" type="ORF">AKJ45_03445</name>
</gene>
<evidence type="ECO:0000259" key="11">
    <source>
        <dbReference type="Pfam" id="PF06849"/>
    </source>
</evidence>
<keyword evidence="3 10" id="KW-0436">Ligase</keyword>
<dbReference type="HAMAP" id="MF_01163">
    <property type="entry name" value="IMP_biosynth_PurP"/>
    <property type="match status" value="1"/>
</dbReference>
<comment type="cofactor">
    <cofactor evidence="2">
        <name>Mg(2+)</name>
        <dbReference type="ChEBI" id="CHEBI:18420"/>
    </cofactor>
</comment>
<keyword evidence="9" id="KW-0464">Manganese</keyword>
<evidence type="ECO:0000256" key="4">
    <source>
        <dbReference type="ARBA" id="ARBA00022723"/>
    </source>
</evidence>
<feature type="binding site" evidence="10">
    <location>
        <position position="27"/>
    </location>
    <ligand>
        <name>5-amino-1-(5-phospho-beta-D-ribosyl)imidazole-4-carboxamide</name>
        <dbReference type="ChEBI" id="CHEBI:58475"/>
    </ligand>
</feature>
<comment type="catalytic activity">
    <reaction evidence="10">
        <text>5-amino-1-(5-phospho-beta-D-ribosyl)imidazole-4-carboxamide + formate + ATP = 5-formamido-1-(5-phospho-D-ribosyl)imidazole-4-carboxamide + ADP + phosphate</text>
        <dbReference type="Rhea" id="RHEA:24836"/>
        <dbReference type="ChEBI" id="CHEBI:15740"/>
        <dbReference type="ChEBI" id="CHEBI:30616"/>
        <dbReference type="ChEBI" id="CHEBI:43474"/>
        <dbReference type="ChEBI" id="CHEBI:58467"/>
        <dbReference type="ChEBI" id="CHEBI:58475"/>
        <dbReference type="ChEBI" id="CHEBI:456216"/>
        <dbReference type="EC" id="6.3.4.23"/>
    </reaction>
</comment>
<comment type="pathway">
    <text evidence="10">Purine metabolism; IMP biosynthesis via de novo pathway; 5-formamido-1-(5-phospho-D-ribosyl)imidazole-4-carboxamide from 5-amino-1-(5-phospho-D-ribosyl)imidazole-4-carboxamide (formate route): step 1/1.</text>
</comment>
<dbReference type="SUPFAM" id="SSF56059">
    <property type="entry name" value="Glutathione synthetase ATP-binding domain-like"/>
    <property type="match status" value="1"/>
</dbReference>
<organism evidence="13 14">
    <name type="scientific">candidate division MSBL1 archaeon SCGC-AAA261F19</name>
    <dbReference type="NCBI Taxonomy" id="1698275"/>
    <lineage>
        <taxon>Archaea</taxon>
        <taxon>Methanobacteriati</taxon>
        <taxon>Methanobacteriota</taxon>
        <taxon>candidate division MSBL1</taxon>
    </lineage>
</organism>
<dbReference type="GO" id="GO:0016879">
    <property type="term" value="F:ligase activity, forming carbon-nitrogen bonds"/>
    <property type="evidence" value="ECO:0007669"/>
    <property type="project" value="UniProtKB-UniRule"/>
</dbReference>
<proteinExistence type="inferred from homology"/>
<evidence type="ECO:0000313" key="14">
    <source>
        <dbReference type="Proteomes" id="UP000070565"/>
    </source>
</evidence>
<dbReference type="InterPro" id="IPR010672">
    <property type="entry name" value="IMP_biosynth_PurP_N"/>
</dbReference>
<feature type="binding site" evidence="10">
    <location>
        <position position="240"/>
    </location>
    <ligand>
        <name>ATP</name>
        <dbReference type="ChEBI" id="CHEBI:30616"/>
    </ligand>
</feature>
<feature type="domain" description="IMP biosynthesis enzyme PurP N-terminal" evidence="11">
    <location>
        <begin position="21"/>
        <end position="145"/>
    </location>
</feature>
<evidence type="ECO:0000256" key="9">
    <source>
        <dbReference type="ARBA" id="ARBA00023211"/>
    </source>
</evidence>
<dbReference type="Pfam" id="PF06973">
    <property type="entry name" value="DUF1297"/>
    <property type="match status" value="1"/>
</dbReference>
<feature type="domain" description="IMP biosynthesis enzyme PurP C-terminal" evidence="12">
    <location>
        <begin position="177"/>
        <end position="366"/>
    </location>
</feature>
<accession>A0A133V812</accession>
<evidence type="ECO:0000259" key="12">
    <source>
        <dbReference type="Pfam" id="PF06973"/>
    </source>
</evidence>
<dbReference type="PATRIC" id="fig|1698275.3.peg.700"/>
<dbReference type="Pfam" id="PF06849">
    <property type="entry name" value="DUF1246"/>
    <property type="match status" value="1"/>
</dbReference>
<keyword evidence="8" id="KW-0460">Magnesium</keyword>
<protein>
    <recommendedName>
        <fullName evidence="10">5-formaminoimidazole-4-carboxamide-1-(beta)-D-ribofuranosyl 5'-monophosphate synthetase</fullName>
        <ecNumber evidence="10">6.3.4.23</ecNumber>
    </recommendedName>
    <alternativeName>
        <fullName evidence="10">5-aminoimidazole-4-carboxamide-1-beta-D-ribofuranosyl 5'-monophosphate--formate ligase</fullName>
    </alternativeName>
</protein>
<feature type="binding site" evidence="10">
    <location>
        <position position="264"/>
    </location>
    <ligand>
        <name>5-amino-1-(5-phospho-beta-D-ribosyl)imidazole-4-carboxamide</name>
        <dbReference type="ChEBI" id="CHEBI:58475"/>
    </ligand>
</feature>
<dbReference type="PIRSF" id="PIRSF004602">
    <property type="entry name" value="ATPgrasp_PurP"/>
    <property type="match status" value="1"/>
</dbReference>
<dbReference type="InterPro" id="IPR023656">
    <property type="entry name" value="IMP_biosynth_PurP"/>
</dbReference>
<sequence length="367" mass="41740">MIDKKEIGDILSDYDEDNLTIGVLCSHSALQLVHGAKREGFRTLGICLKERERAYKSFPLASPDEFLILSDFSEILKLEHQRRMREENTVILPHGSFVEYVGPRNLVDRFRVPMFGNRASLEWEGDRGKQREWLKKAGVRVPKLYERPSKIDGKVFVKFAGAKGGRGFFVADSKASFEEGLEKRIEDGKISRQDAEKANIQEFVPGVRYYPHYFYSLLDDRGAKVRGGAIELLGMDRRIEPIDESYRGLPNVPSEFFDYTVTGNEPLVIREKLLVDLIRMATGVVETSKELFPPGIIGPFCLETIYHPERGFTVFEISGRIVAGTNLYPEGSPYSPYLFEEPMSTGRRIAREIKDGVKKGRLGEILY</sequence>
<dbReference type="AlphaFoldDB" id="A0A133V812"/>
<dbReference type="GO" id="GO:0006189">
    <property type="term" value="P:'de novo' IMP biosynthetic process"/>
    <property type="evidence" value="ECO:0007669"/>
    <property type="project" value="UniProtKB-UniRule"/>
</dbReference>
<dbReference type="PANTHER" id="PTHR38147:SF2">
    <property type="entry name" value="5-FORMAMINOIMIDAZOLE-4-CARBOXAMIDE-1-(BETA)-D-RIBOFURANOSYL 5'-MONOPHOSPHATE SYNTHETASE"/>
    <property type="match status" value="1"/>
</dbReference>
<dbReference type="PANTHER" id="PTHR38147">
    <property type="entry name" value="5-FORMAMINOIMIDAZOLE-4-CARBOXAMIDE-1-(BETA)-D-RIBOFURANOSYL 5'-MONOPHOSPHATE SYNTHETASE-RELATED"/>
    <property type="match status" value="1"/>
</dbReference>
<evidence type="ECO:0000256" key="6">
    <source>
        <dbReference type="ARBA" id="ARBA00022755"/>
    </source>
</evidence>
<comment type="function">
    <text evidence="10">Catalyzes the ATP- and formate-dependent formylation of 5-aminoimidazole-4-carboxamide-1-beta-d-ribofuranosyl 5'-monophosphate (AICAR) to 5-formaminoimidazole-4-carboxamide-1-beta-d-ribofuranosyl 5'-monophosphate (FAICAR) in the absence of folates.</text>
</comment>
<dbReference type="Gene3D" id="3.30.1490.20">
    <property type="entry name" value="ATP-grasp fold, A domain"/>
    <property type="match status" value="1"/>
</dbReference>
<dbReference type="InterPro" id="IPR016185">
    <property type="entry name" value="PreATP-grasp_dom_sf"/>
</dbReference>
<dbReference type="GO" id="GO:0005524">
    <property type="term" value="F:ATP binding"/>
    <property type="evidence" value="ECO:0007669"/>
    <property type="project" value="UniProtKB-KW"/>
</dbReference>
<name>A0A133V812_9EURY</name>
<evidence type="ECO:0000256" key="2">
    <source>
        <dbReference type="ARBA" id="ARBA00001946"/>
    </source>
</evidence>
<keyword evidence="6 10" id="KW-0658">Purine biosynthesis</keyword>